<dbReference type="AlphaFoldDB" id="A0A6M3K5Z1"/>
<evidence type="ECO:0008006" key="2">
    <source>
        <dbReference type="Google" id="ProtNLM"/>
    </source>
</evidence>
<protein>
    <recommendedName>
        <fullName evidence="2">Tail protein</fullName>
    </recommendedName>
</protein>
<dbReference type="EMBL" id="MT142257">
    <property type="protein sequence ID" value="QJA76992.1"/>
    <property type="molecule type" value="Genomic_DNA"/>
</dbReference>
<gene>
    <name evidence="1" type="ORF">MM415A01382_0001</name>
</gene>
<sequence>MKVNDLLTDIGSVLQEDYTTSPVWTKAEVFGHLRQTLREFCALTQIVDKCEVRLVNGTTGEADVPTDFDNLYFTQFNELAVDIVNLGDLDFVSGTWSLGTTGVPLASTIMGSGDSAVVRYIPVPTTVETAGSAPPVAAPLILDSGAGSWEVTCASGILITNASAGGVASIVLAGPATYWDLTINAAGVLSATASASVVPTTLNLQDAGGGSLVWSITISDLGVLTSTAAYGYYGLAVSALLNDTDYQDFIAGGGASAEYGVVVDGYAYGSATTPTNVLRLNSSIGTTMYALTAANSSMLWYKGTVRDLVTYDSEVWLSDGLIPILKHGTLALAYASDGDGQDLNKAKLLRAVFLAECNSIKQMFQSRLA</sequence>
<name>A0A6M3K5Z1_9ZZZZ</name>
<accession>A0A6M3K5Z1</accession>
<reference evidence="1" key="1">
    <citation type="submission" date="2020-03" db="EMBL/GenBank/DDBJ databases">
        <title>The deep terrestrial virosphere.</title>
        <authorList>
            <person name="Holmfeldt K."/>
            <person name="Nilsson E."/>
            <person name="Simone D."/>
            <person name="Lopez-Fernandez M."/>
            <person name="Wu X."/>
            <person name="de Brujin I."/>
            <person name="Lundin D."/>
            <person name="Andersson A."/>
            <person name="Bertilsson S."/>
            <person name="Dopson M."/>
        </authorList>
    </citation>
    <scope>NUCLEOTIDE SEQUENCE</scope>
    <source>
        <strain evidence="1">MM415A01382</strain>
    </source>
</reference>
<proteinExistence type="predicted"/>
<evidence type="ECO:0000313" key="1">
    <source>
        <dbReference type="EMBL" id="QJA76992.1"/>
    </source>
</evidence>
<organism evidence="1">
    <name type="scientific">viral metagenome</name>
    <dbReference type="NCBI Taxonomy" id="1070528"/>
    <lineage>
        <taxon>unclassified sequences</taxon>
        <taxon>metagenomes</taxon>
        <taxon>organismal metagenomes</taxon>
    </lineage>
</organism>